<name>A0A0X3NR78_SCHSO</name>
<organism evidence="2">
    <name type="scientific">Schistocephalus solidus</name>
    <name type="common">Tapeworm</name>
    <dbReference type="NCBI Taxonomy" id="70667"/>
    <lineage>
        <taxon>Eukaryota</taxon>
        <taxon>Metazoa</taxon>
        <taxon>Spiralia</taxon>
        <taxon>Lophotrochozoa</taxon>
        <taxon>Platyhelminthes</taxon>
        <taxon>Cestoda</taxon>
        <taxon>Eucestoda</taxon>
        <taxon>Diphyllobothriidea</taxon>
        <taxon>Diphyllobothriidae</taxon>
        <taxon>Schistocephalus</taxon>
    </lineage>
</organism>
<protein>
    <recommendedName>
        <fullName evidence="3">Tenascin-X</fullName>
    </recommendedName>
</protein>
<sequence length="568" mass="66197">CAATQARTHTSAAMRCTLLCLLACVAAQALAFPYQHHHHQPQHLEHFAGKSSIKADIYFEGCYEETCYKDQYRGYDCHDGYCGRVCDFDRCWQPEYKAVKGKARIEGEIIFKGCYEENCHKGNYHGYNCHDGYCGRICDYDHCWEPQYKAFKGKARIEADVIFEGCYEESCHKGNYHGYDCHDGYCGRICDFDHCWEPEYKVVRGKARIEGDLIFEGCYEDSCHKDDYYGYDCHDGYCGKICDMHHCWKPQYKAFKGKARIEAEVIFEGCYEESCHKGNYHGYDCHDGYCGRICDFDHCWEPEYKVVRGKARIEGDLIFEGCYEDSCHKDGYYGYDCHDGYCGKICDLHHCWHPEYTTLRGKVRVEADVVFEGCYDDTCYNDQYYGQDCHNGYCGRICDIDHCWESKHKTFRGKARIEADVVFEGCYEDTCHRDQYFGYDCHEGYCGKICDMDQCWEPKYKTIKGKARIEGNVIFEGCFEESCHQGQYRGYNCHNQHCKRVCDFDRCWEPESKAFKAKGKLIADIIFEGCLKESCDDGHYHGYDCKLGKCAFVCDKEKCHEAFKPYGY</sequence>
<evidence type="ECO:0008006" key="3">
    <source>
        <dbReference type="Google" id="ProtNLM"/>
    </source>
</evidence>
<gene>
    <name evidence="2" type="ORF">TR133625</name>
</gene>
<feature type="signal peptide" evidence="1">
    <location>
        <begin position="1"/>
        <end position="31"/>
    </location>
</feature>
<reference evidence="2" key="1">
    <citation type="submission" date="2016-01" db="EMBL/GenBank/DDBJ databases">
        <title>Reference transcriptome for the parasite Schistocephalus solidus: insights into the molecular evolution of parasitism.</title>
        <authorList>
            <person name="Hebert F.O."/>
            <person name="Grambauer S."/>
            <person name="Barber I."/>
            <person name="Landry C.R."/>
            <person name="Aubin-Horth N."/>
        </authorList>
    </citation>
    <scope>NUCLEOTIDE SEQUENCE</scope>
</reference>
<accession>A0A0X3NR78</accession>
<evidence type="ECO:0000256" key="1">
    <source>
        <dbReference type="SAM" id="SignalP"/>
    </source>
</evidence>
<evidence type="ECO:0000313" key="2">
    <source>
        <dbReference type="EMBL" id="JAP42138.1"/>
    </source>
</evidence>
<keyword evidence="1" id="KW-0732">Signal</keyword>
<feature type="chain" id="PRO_5007050687" description="Tenascin-X" evidence="1">
    <location>
        <begin position="32"/>
        <end position="568"/>
    </location>
</feature>
<dbReference type="EMBL" id="GEEE01021087">
    <property type="protein sequence ID" value="JAP42138.1"/>
    <property type="molecule type" value="Transcribed_RNA"/>
</dbReference>
<proteinExistence type="predicted"/>
<dbReference type="AlphaFoldDB" id="A0A0X3NR78"/>
<feature type="non-terminal residue" evidence="2">
    <location>
        <position position="1"/>
    </location>
</feature>